<dbReference type="Proteomes" id="UP001060085">
    <property type="component" value="Linkage Group LG05"/>
</dbReference>
<gene>
    <name evidence="1" type="ORF">M9H77_21488</name>
</gene>
<name>A0ACC0API2_CATRO</name>
<proteinExistence type="predicted"/>
<accession>A0ACC0API2</accession>
<keyword evidence="2" id="KW-1185">Reference proteome</keyword>
<comment type="caution">
    <text evidence="1">The sequence shown here is derived from an EMBL/GenBank/DDBJ whole genome shotgun (WGS) entry which is preliminary data.</text>
</comment>
<organism evidence="1 2">
    <name type="scientific">Catharanthus roseus</name>
    <name type="common">Madagascar periwinkle</name>
    <name type="synonym">Vinca rosea</name>
    <dbReference type="NCBI Taxonomy" id="4058"/>
    <lineage>
        <taxon>Eukaryota</taxon>
        <taxon>Viridiplantae</taxon>
        <taxon>Streptophyta</taxon>
        <taxon>Embryophyta</taxon>
        <taxon>Tracheophyta</taxon>
        <taxon>Spermatophyta</taxon>
        <taxon>Magnoliopsida</taxon>
        <taxon>eudicotyledons</taxon>
        <taxon>Gunneridae</taxon>
        <taxon>Pentapetalae</taxon>
        <taxon>asterids</taxon>
        <taxon>lamiids</taxon>
        <taxon>Gentianales</taxon>
        <taxon>Apocynaceae</taxon>
        <taxon>Rauvolfioideae</taxon>
        <taxon>Vinceae</taxon>
        <taxon>Catharanthinae</taxon>
        <taxon>Catharanthus</taxon>
    </lineage>
</organism>
<dbReference type="EMBL" id="CM044705">
    <property type="protein sequence ID" value="KAI5662165.1"/>
    <property type="molecule type" value="Genomic_DNA"/>
</dbReference>
<sequence>MAGEFVVLDSYASMFGMRYEEEDLDNKSPLLLQINPIHQKIPVLIHNGKAVCESLIIVHYMDEICHDKKPLLPTDPYVYDAGKRTWTTKGKEQEAAKKQFIEILRTLEGALGDKPYIGGEDFGFGDVALVPYCSWFHTHETCGNFKIEPEVPKIMEWAKRCMERESVSKGIVDPHKVYEAVLFYKKKLGIE</sequence>
<evidence type="ECO:0000313" key="1">
    <source>
        <dbReference type="EMBL" id="KAI5662165.1"/>
    </source>
</evidence>
<reference evidence="2" key="1">
    <citation type="journal article" date="2023" name="Nat. Plants">
        <title>Single-cell RNA sequencing provides a high-resolution roadmap for understanding the multicellular compartmentation of specialized metabolism.</title>
        <authorList>
            <person name="Sun S."/>
            <person name="Shen X."/>
            <person name="Li Y."/>
            <person name="Li Y."/>
            <person name="Wang S."/>
            <person name="Li R."/>
            <person name="Zhang H."/>
            <person name="Shen G."/>
            <person name="Guo B."/>
            <person name="Wei J."/>
            <person name="Xu J."/>
            <person name="St-Pierre B."/>
            <person name="Chen S."/>
            <person name="Sun C."/>
        </authorList>
    </citation>
    <scope>NUCLEOTIDE SEQUENCE [LARGE SCALE GENOMIC DNA]</scope>
</reference>
<evidence type="ECO:0000313" key="2">
    <source>
        <dbReference type="Proteomes" id="UP001060085"/>
    </source>
</evidence>
<protein>
    <submittedName>
        <fullName evidence="1">Uncharacterized protein</fullName>
    </submittedName>
</protein>